<dbReference type="Pfam" id="PF02604">
    <property type="entry name" value="PhdYeFM_antitox"/>
    <property type="match status" value="1"/>
</dbReference>
<dbReference type="InterPro" id="IPR036165">
    <property type="entry name" value="YefM-like_sf"/>
</dbReference>
<dbReference type="SUPFAM" id="SSF143120">
    <property type="entry name" value="YefM-like"/>
    <property type="match status" value="1"/>
</dbReference>
<dbReference type="AlphaFoldDB" id="A0A3B1BDP9"/>
<dbReference type="Gene3D" id="3.40.1620.10">
    <property type="entry name" value="YefM-like domain"/>
    <property type="match status" value="1"/>
</dbReference>
<gene>
    <name evidence="2" type="ORF">MNBD_GAMMA26-1314</name>
</gene>
<evidence type="ECO:0000256" key="1">
    <source>
        <dbReference type="ARBA" id="ARBA00009981"/>
    </source>
</evidence>
<name>A0A3B1BDP9_9ZZZZ</name>
<comment type="similarity">
    <text evidence="1">Belongs to the phD/YefM antitoxin family.</text>
</comment>
<evidence type="ECO:0008006" key="3">
    <source>
        <dbReference type="Google" id="ProtNLM"/>
    </source>
</evidence>
<protein>
    <recommendedName>
        <fullName evidence="3">Antitoxin</fullName>
    </recommendedName>
</protein>
<evidence type="ECO:0000313" key="2">
    <source>
        <dbReference type="EMBL" id="VAX10133.1"/>
    </source>
</evidence>
<reference evidence="2" key="1">
    <citation type="submission" date="2018-06" db="EMBL/GenBank/DDBJ databases">
        <authorList>
            <person name="Zhirakovskaya E."/>
        </authorList>
    </citation>
    <scope>NUCLEOTIDE SEQUENCE</scope>
</reference>
<dbReference type="EMBL" id="UOFX01000063">
    <property type="protein sequence ID" value="VAX10133.1"/>
    <property type="molecule type" value="Genomic_DNA"/>
</dbReference>
<organism evidence="2">
    <name type="scientific">hydrothermal vent metagenome</name>
    <dbReference type="NCBI Taxonomy" id="652676"/>
    <lineage>
        <taxon>unclassified sequences</taxon>
        <taxon>metagenomes</taxon>
        <taxon>ecological metagenomes</taxon>
    </lineage>
</organism>
<accession>A0A3B1BDP9</accession>
<dbReference type="NCBIfam" id="TIGR01552">
    <property type="entry name" value="phd_fam"/>
    <property type="match status" value="1"/>
</dbReference>
<sequence>MYITNISEAKANLSRLLQEVQQGKEVIIGKAGRPIATLNAYRVDTSPRKLGGSWEGQVHMADDFDQTTDAVIDAFYNSPIMPDDTKRS</sequence>
<proteinExistence type="inferred from homology"/>
<dbReference type="InterPro" id="IPR006442">
    <property type="entry name" value="Antitoxin_Phd/YefM"/>
</dbReference>